<comment type="caution">
    <text evidence="3">The sequence shown here is derived from an EMBL/GenBank/DDBJ whole genome shotgun (WGS) entry which is preliminary data.</text>
</comment>
<feature type="compositionally biased region" description="Pro residues" evidence="1">
    <location>
        <begin position="64"/>
        <end position="75"/>
    </location>
</feature>
<evidence type="ECO:0000256" key="2">
    <source>
        <dbReference type="SAM" id="Phobius"/>
    </source>
</evidence>
<dbReference type="Proteomes" id="UP000239089">
    <property type="component" value="Unassembled WGS sequence"/>
</dbReference>
<organism evidence="3 4">
    <name type="scientific">Rhodoblastus sphagnicola</name>
    <dbReference type="NCBI Taxonomy" id="333368"/>
    <lineage>
        <taxon>Bacteria</taxon>
        <taxon>Pseudomonadati</taxon>
        <taxon>Pseudomonadota</taxon>
        <taxon>Alphaproteobacteria</taxon>
        <taxon>Hyphomicrobiales</taxon>
        <taxon>Rhodoblastaceae</taxon>
        <taxon>Rhodoblastus</taxon>
    </lineage>
</organism>
<keyword evidence="4" id="KW-1185">Reference proteome</keyword>
<reference evidence="3 4" key="1">
    <citation type="journal article" date="2018" name="Arch. Microbiol.">
        <title>New insights into the metabolic potential of the phototrophic purple bacterium Rhodopila globiformis DSM 161(T) from its draft genome sequence and evidence for a vanadium-dependent nitrogenase.</title>
        <authorList>
            <person name="Imhoff J.F."/>
            <person name="Rahn T."/>
            <person name="Kunzel S."/>
            <person name="Neulinger S.C."/>
        </authorList>
    </citation>
    <scope>NUCLEOTIDE SEQUENCE [LARGE SCALE GENOMIC DNA]</scope>
    <source>
        <strain evidence="3 4">DSM 16996</strain>
    </source>
</reference>
<keyword evidence="2" id="KW-0812">Transmembrane</keyword>
<keyword evidence="2" id="KW-0472">Membrane</keyword>
<dbReference type="Gene3D" id="3.30.1150.10">
    <property type="match status" value="1"/>
</dbReference>
<evidence type="ECO:0000256" key="1">
    <source>
        <dbReference type="SAM" id="MobiDB-lite"/>
    </source>
</evidence>
<feature type="region of interest" description="Disordered" evidence="1">
    <location>
        <begin position="61"/>
        <end position="152"/>
    </location>
</feature>
<feature type="compositionally biased region" description="Basic and acidic residues" evidence="1">
    <location>
        <begin position="77"/>
        <end position="114"/>
    </location>
</feature>
<sequence>MESQSDDESEEGQEGRRQSGSYLRRGATVGVIALAICGGIYVLIRHDDMAPPLQVRDLTIFTVAPPPPPPPPPPEQKMIEQPKVTEQEINEQKPVEEDKPIDKPKDEPLKDVKNEPPPGPLALDAKAEGPGDAFNLGGKPGGSPYGGGGGGSGGSRWGGYSAMVSSQIEAALRGNAKTRNASVQMQVRLWADATGRITRVQLGSSTGDAELDAVIRNEVLGALTLRSPPPADMPMPIVTRITERRPG</sequence>
<name>A0A2S6NAW7_9HYPH</name>
<dbReference type="AlphaFoldDB" id="A0A2S6NAW7"/>
<evidence type="ECO:0000313" key="3">
    <source>
        <dbReference type="EMBL" id="PPQ31755.1"/>
    </source>
</evidence>
<accession>A0A2S6NAW7</accession>
<proteinExistence type="predicted"/>
<feature type="compositionally biased region" description="Gly residues" evidence="1">
    <location>
        <begin position="138"/>
        <end position="152"/>
    </location>
</feature>
<evidence type="ECO:0000313" key="4">
    <source>
        <dbReference type="Proteomes" id="UP000239089"/>
    </source>
</evidence>
<dbReference type="OrthoDB" id="7961236at2"/>
<dbReference type="EMBL" id="NHSJ01000051">
    <property type="protein sequence ID" value="PPQ31755.1"/>
    <property type="molecule type" value="Genomic_DNA"/>
</dbReference>
<protein>
    <submittedName>
        <fullName evidence="3">Energy transducer TonB</fullName>
    </submittedName>
</protein>
<feature type="transmembrane region" description="Helical" evidence="2">
    <location>
        <begin position="26"/>
        <end position="44"/>
    </location>
</feature>
<dbReference type="SUPFAM" id="SSF74653">
    <property type="entry name" value="TolA/TonB C-terminal domain"/>
    <property type="match status" value="1"/>
</dbReference>
<keyword evidence="2" id="KW-1133">Transmembrane helix</keyword>
<gene>
    <name evidence="3" type="ORF">CCR94_08130</name>
</gene>